<accession>A0A3B0YWD1</accession>
<name>A0A3B0YWD1_9ZZZZ</name>
<dbReference type="EMBL" id="UOFO01000067">
    <property type="protein sequence ID" value="VAW85318.1"/>
    <property type="molecule type" value="Genomic_DNA"/>
</dbReference>
<gene>
    <name evidence="1" type="ORF">MNBD_GAMMA16-1553</name>
</gene>
<sequence>MRKGAVGNISSPKWDEADGMPAVNLGKWTDIVAHMIWTNNTSSIFELWINGTKYITYNSVLVVAEKGSKIPKFALGLYKTGWKPKTNKSAWRFGYTIPRELV</sequence>
<organism evidence="1">
    <name type="scientific">hydrothermal vent metagenome</name>
    <dbReference type="NCBI Taxonomy" id="652676"/>
    <lineage>
        <taxon>unclassified sequences</taxon>
        <taxon>metagenomes</taxon>
        <taxon>ecological metagenomes</taxon>
    </lineage>
</organism>
<dbReference type="AlphaFoldDB" id="A0A3B0YWD1"/>
<reference evidence="1" key="1">
    <citation type="submission" date="2018-06" db="EMBL/GenBank/DDBJ databases">
        <authorList>
            <person name="Zhirakovskaya E."/>
        </authorList>
    </citation>
    <scope>NUCLEOTIDE SEQUENCE</scope>
</reference>
<protein>
    <submittedName>
        <fullName evidence="1">Uncharacterized protein</fullName>
    </submittedName>
</protein>
<evidence type="ECO:0000313" key="1">
    <source>
        <dbReference type="EMBL" id="VAW85318.1"/>
    </source>
</evidence>
<proteinExistence type="predicted"/>
<dbReference type="Gene3D" id="2.60.120.200">
    <property type="match status" value="1"/>
</dbReference>